<dbReference type="Proteomes" id="UP000195447">
    <property type="component" value="Unassembled WGS sequence"/>
</dbReference>
<dbReference type="GO" id="GO:0003677">
    <property type="term" value="F:DNA binding"/>
    <property type="evidence" value="ECO:0007669"/>
    <property type="project" value="InterPro"/>
</dbReference>
<evidence type="ECO:0000256" key="1">
    <source>
        <dbReference type="ARBA" id="ARBA00007521"/>
    </source>
</evidence>
<keyword evidence="2" id="KW-1277">Toxin-antitoxin system</keyword>
<dbReference type="PANTHER" id="PTHR33988:SF2">
    <property type="entry name" value="ENDORIBONUCLEASE MAZF"/>
    <property type="match status" value="1"/>
</dbReference>
<dbReference type="AlphaFoldDB" id="A0A1Y4LYP5"/>
<accession>A0A1Y4LYP5</accession>
<evidence type="ECO:0000313" key="3">
    <source>
        <dbReference type="EMBL" id="OUP61697.1"/>
    </source>
</evidence>
<dbReference type="GO" id="GO:0006402">
    <property type="term" value="P:mRNA catabolic process"/>
    <property type="evidence" value="ECO:0007669"/>
    <property type="project" value="TreeGrafter"/>
</dbReference>
<dbReference type="GO" id="GO:0004521">
    <property type="term" value="F:RNA endonuclease activity"/>
    <property type="evidence" value="ECO:0007669"/>
    <property type="project" value="TreeGrafter"/>
</dbReference>
<evidence type="ECO:0008006" key="5">
    <source>
        <dbReference type="Google" id="ProtNLM"/>
    </source>
</evidence>
<evidence type="ECO:0000256" key="2">
    <source>
        <dbReference type="ARBA" id="ARBA00022649"/>
    </source>
</evidence>
<dbReference type="InterPro" id="IPR011067">
    <property type="entry name" value="Plasmid_toxin/cell-grow_inhib"/>
</dbReference>
<comment type="caution">
    <text evidence="3">The sequence shown here is derived from an EMBL/GenBank/DDBJ whole genome shotgun (WGS) entry which is preliminary data.</text>
</comment>
<reference evidence="4" key="1">
    <citation type="submission" date="2017-04" db="EMBL/GenBank/DDBJ databases">
        <title>Function of individual gut microbiota members based on whole genome sequencing of pure cultures obtained from chicken caecum.</title>
        <authorList>
            <person name="Medvecky M."/>
            <person name="Cejkova D."/>
            <person name="Polansky O."/>
            <person name="Karasova D."/>
            <person name="Kubasova T."/>
            <person name="Cizek A."/>
            <person name="Rychlik I."/>
        </authorList>
    </citation>
    <scope>NUCLEOTIDE SEQUENCE [LARGE SCALE GENOMIC DNA]</scope>
    <source>
        <strain evidence="4">An178</strain>
    </source>
</reference>
<dbReference type="Gene3D" id="2.30.30.110">
    <property type="match status" value="1"/>
</dbReference>
<dbReference type="InterPro" id="IPR003477">
    <property type="entry name" value="PemK-like"/>
</dbReference>
<dbReference type="PANTHER" id="PTHR33988">
    <property type="entry name" value="ENDORIBONUCLEASE MAZF-RELATED"/>
    <property type="match status" value="1"/>
</dbReference>
<proteinExistence type="inferred from homology"/>
<dbReference type="SUPFAM" id="SSF50118">
    <property type="entry name" value="Cell growth inhibitor/plasmid maintenance toxic component"/>
    <property type="match status" value="1"/>
</dbReference>
<name>A0A1Y4LYP5_9FIRM</name>
<protein>
    <recommendedName>
        <fullName evidence="5">Growth inhibitor PemK</fullName>
    </recommendedName>
</protein>
<organism evidence="3 4">
    <name type="scientific">Faecalitalea cylindroides</name>
    <dbReference type="NCBI Taxonomy" id="39483"/>
    <lineage>
        <taxon>Bacteria</taxon>
        <taxon>Bacillati</taxon>
        <taxon>Bacillota</taxon>
        <taxon>Erysipelotrichia</taxon>
        <taxon>Erysipelotrichales</taxon>
        <taxon>Erysipelotrichaceae</taxon>
        <taxon>Faecalitalea</taxon>
    </lineage>
</organism>
<dbReference type="Pfam" id="PF02452">
    <property type="entry name" value="PemK_toxin"/>
    <property type="match status" value="1"/>
</dbReference>
<evidence type="ECO:0000313" key="4">
    <source>
        <dbReference type="Proteomes" id="UP000195447"/>
    </source>
</evidence>
<dbReference type="GO" id="GO:0016075">
    <property type="term" value="P:rRNA catabolic process"/>
    <property type="evidence" value="ECO:0007669"/>
    <property type="project" value="TreeGrafter"/>
</dbReference>
<comment type="similarity">
    <text evidence="1">Belongs to the PemK/MazF family.</text>
</comment>
<gene>
    <name evidence="3" type="ORF">B5F14_01705</name>
</gene>
<keyword evidence="4" id="KW-1185">Reference proteome</keyword>
<sequence length="123" mass="14037">MIQTSTIITIIHSRRHREMVRYGDVHWCSLPTYNDFILDKNRPCLIISNDFQNQGSSTVQVCPLTTSMKRMDLPCHVHTHCGVVRTEQILTIDKDTVGRRMGALSDAELRQVKTSLMVQLGIL</sequence>
<dbReference type="EMBL" id="NFKM01000002">
    <property type="protein sequence ID" value="OUP61697.1"/>
    <property type="molecule type" value="Genomic_DNA"/>
</dbReference>